<feature type="compositionally biased region" description="Basic and acidic residues" evidence="1">
    <location>
        <begin position="101"/>
        <end position="111"/>
    </location>
</feature>
<reference evidence="3" key="1">
    <citation type="journal article" date="2019" name="Int. J. Syst. Evol. Microbiol.">
        <title>The Global Catalogue of Microorganisms (GCM) 10K type strain sequencing project: providing services to taxonomists for standard genome sequencing and annotation.</title>
        <authorList>
            <consortium name="The Broad Institute Genomics Platform"/>
            <consortium name="The Broad Institute Genome Sequencing Center for Infectious Disease"/>
            <person name="Wu L."/>
            <person name="Ma J."/>
        </authorList>
    </citation>
    <scope>NUCLEOTIDE SEQUENCE [LARGE SCALE GENOMIC DNA]</scope>
    <source>
        <strain evidence="3">CGMCC 1.12702</strain>
    </source>
</reference>
<evidence type="ECO:0008006" key="4">
    <source>
        <dbReference type="Google" id="ProtNLM"/>
    </source>
</evidence>
<keyword evidence="3" id="KW-1185">Reference proteome</keyword>
<evidence type="ECO:0000313" key="3">
    <source>
        <dbReference type="Proteomes" id="UP001597400"/>
    </source>
</evidence>
<sequence length="118" mass="13391">MQTVGAVGCDKYGGISFSLSVQIPREAEPGVDRRTIKIGRVVVKIGACEIAVPQVQREDRMNSSASAARSYEYRTERCVFRIYGWHVLPRGRRVHQKQRTRRELPERRQRPDPPAGSA</sequence>
<proteinExistence type="predicted"/>
<comment type="caution">
    <text evidence="2">The sequence shown here is derived from an EMBL/GenBank/DDBJ whole genome shotgun (WGS) entry which is preliminary data.</text>
</comment>
<protein>
    <recommendedName>
        <fullName evidence="4">SHSP domain-containing protein</fullName>
    </recommendedName>
</protein>
<dbReference type="RefSeq" id="WP_380927346.1">
    <property type="nucleotide sequence ID" value="NZ_JBHUGS010000001.1"/>
</dbReference>
<gene>
    <name evidence="2" type="ORF">ACFSGX_02935</name>
</gene>
<feature type="region of interest" description="Disordered" evidence="1">
    <location>
        <begin position="92"/>
        <end position="118"/>
    </location>
</feature>
<dbReference type="EMBL" id="JBHUGS010000001">
    <property type="protein sequence ID" value="MFD1949723.1"/>
    <property type="molecule type" value="Genomic_DNA"/>
</dbReference>
<evidence type="ECO:0000256" key="1">
    <source>
        <dbReference type="SAM" id="MobiDB-lite"/>
    </source>
</evidence>
<dbReference type="Proteomes" id="UP001597400">
    <property type="component" value="Unassembled WGS sequence"/>
</dbReference>
<accession>A0ABW4TT97</accession>
<evidence type="ECO:0000313" key="2">
    <source>
        <dbReference type="EMBL" id="MFD1949723.1"/>
    </source>
</evidence>
<organism evidence="2 3">
    <name type="scientific">Sphingomonas arantia</name>
    <dbReference type="NCBI Taxonomy" id="1460676"/>
    <lineage>
        <taxon>Bacteria</taxon>
        <taxon>Pseudomonadati</taxon>
        <taxon>Pseudomonadota</taxon>
        <taxon>Alphaproteobacteria</taxon>
        <taxon>Sphingomonadales</taxon>
        <taxon>Sphingomonadaceae</taxon>
        <taxon>Sphingomonas</taxon>
    </lineage>
</organism>
<name>A0ABW4TT97_9SPHN</name>